<dbReference type="EMBL" id="CP000050">
    <property type="protein sequence ID" value="AAY50670.1"/>
    <property type="molecule type" value="Genomic_DNA"/>
</dbReference>
<dbReference type="AlphaFoldDB" id="A0A0H2XCU6"/>
<dbReference type="Gene3D" id="2.60.40.10">
    <property type="entry name" value="Immunoglobulins"/>
    <property type="match status" value="1"/>
</dbReference>
<evidence type="ECO:0000313" key="4">
    <source>
        <dbReference type="Proteomes" id="UP000000420"/>
    </source>
</evidence>
<dbReference type="KEGG" id="xcb:XC_3629"/>
<organism evidence="3 4">
    <name type="scientific">Xanthomonas campestris pv. campestris (strain 8004)</name>
    <dbReference type="NCBI Taxonomy" id="314565"/>
    <lineage>
        <taxon>Bacteria</taxon>
        <taxon>Pseudomonadati</taxon>
        <taxon>Pseudomonadota</taxon>
        <taxon>Gammaproteobacteria</taxon>
        <taxon>Lysobacterales</taxon>
        <taxon>Lysobacteraceae</taxon>
        <taxon>Xanthomonas</taxon>
    </lineage>
</organism>
<dbReference type="GO" id="GO:0016757">
    <property type="term" value="F:glycosyltransferase activity"/>
    <property type="evidence" value="ECO:0007669"/>
    <property type="project" value="UniProtKB-KW"/>
</dbReference>
<protein>
    <submittedName>
        <fullName evidence="3">Membrane protein WxcD</fullName>
    </submittedName>
</protein>
<dbReference type="Gene3D" id="3.40.50.2000">
    <property type="entry name" value="Glycogen Phosphorylase B"/>
    <property type="match status" value="2"/>
</dbReference>
<dbReference type="PANTHER" id="PTHR12526:SF629">
    <property type="entry name" value="TEICHURONIC ACID BIOSYNTHESIS GLYCOSYLTRANSFERASE TUAH-RELATED"/>
    <property type="match status" value="1"/>
</dbReference>
<proteinExistence type="predicted"/>
<accession>A0A0H2XCU6</accession>
<dbReference type="RefSeq" id="WP_011035848.1">
    <property type="nucleotide sequence ID" value="NC_007086.1"/>
</dbReference>
<evidence type="ECO:0000256" key="2">
    <source>
        <dbReference type="ARBA" id="ARBA00022679"/>
    </source>
</evidence>
<dbReference type="InterPro" id="IPR013783">
    <property type="entry name" value="Ig-like_fold"/>
</dbReference>
<dbReference type="PANTHER" id="PTHR12526">
    <property type="entry name" value="GLYCOSYLTRANSFERASE"/>
    <property type="match status" value="1"/>
</dbReference>
<keyword evidence="2" id="KW-0808">Transferase</keyword>
<evidence type="ECO:0000256" key="1">
    <source>
        <dbReference type="ARBA" id="ARBA00022676"/>
    </source>
</evidence>
<evidence type="ECO:0000313" key="3">
    <source>
        <dbReference type="EMBL" id="AAY50670.1"/>
    </source>
</evidence>
<reference evidence="3 4" key="1">
    <citation type="journal article" date="2005" name="Genome Res.">
        <title>Comparative and functional genomic analyses of the pathogenicity of phytopathogen Xanthomonas campestris pv. campestris.</title>
        <authorList>
            <person name="Qian W."/>
            <person name="Jia Y."/>
            <person name="Ren S.X."/>
            <person name="He Y.Q."/>
            <person name="Feng J.X."/>
            <person name="Lu L.F."/>
            <person name="Sun Q."/>
            <person name="Ying G."/>
            <person name="Tang D.J."/>
            <person name="Tang H."/>
            <person name="Wu W."/>
            <person name="Hao P."/>
            <person name="Wang L."/>
            <person name="Jiang B.L."/>
            <person name="Zeng S."/>
            <person name="Gu W.Y."/>
            <person name="Lu G."/>
            <person name="Rong L."/>
            <person name="Tian Y."/>
            <person name="Yao Z."/>
            <person name="Fu G."/>
            <person name="Chen B."/>
            <person name="Fang R."/>
            <person name="Qiang B."/>
            <person name="Chen Z."/>
            <person name="Zhao G.P."/>
            <person name="Tang J.L."/>
            <person name="He C."/>
        </authorList>
    </citation>
    <scope>NUCLEOTIDE SEQUENCE [LARGE SCALE GENOMIC DNA]</scope>
    <source>
        <strain evidence="3 4">8004</strain>
    </source>
</reference>
<sequence length="580" mass="64296">MVGPLPPEHSGIAEYSAGLVELLRDRGVQVHTVVRGDVERMGMQQVIDELGQADAIVYQMGNHPAFHGWMLPLMAQVPGIVHLHDLVLHHMVAGVLSDEGLLSDGYARVLEQWHSAADVKNATLALRYGTPIWGRDEVVHYPLHQVATKLALEVVVHSRYAAERVAKEFPWLPVTVIPQLYPVAARHRVRDCLNTIAVMGGGQANRRFDWIVEALLQIDPVLTRPLTLEIAGDVEPAVQLQLERISGLQNVRLVNHGRIDDEQFRDMFARADLMIALRQPTMGEASAVVSKALQAGLPVVVSDQAWYAELPSCVRKLPPTPECPDVLGSLLQRLALDSTAYSYWAEECKDQAGRPELDPYAATDRYVRLLKSNRVFSAFRDRVANALASLRIDLESPAAREVQRIDVRASLRGDRWVDSALAALAERGLDSYGRMISARVSPYPHTQALPPDAWQGSAALLNTHLGVVQPSSMLTVRLVLTNDSKVQWLSPSNHSVMPFGIYIGYFWHSSNVPLAPEQPRQWLEEVIEPASSGEQLITLQAPDAPGDYVLEVDLVQESVSWFKSRGFVPARLLVRVEAPQ</sequence>
<gene>
    <name evidence="3" type="ordered locus">XC_3629</name>
</gene>
<dbReference type="Pfam" id="PF13692">
    <property type="entry name" value="Glyco_trans_1_4"/>
    <property type="match status" value="1"/>
</dbReference>
<dbReference type="SUPFAM" id="SSF53756">
    <property type="entry name" value="UDP-Glycosyltransferase/glycogen phosphorylase"/>
    <property type="match status" value="1"/>
</dbReference>
<keyword evidence="1" id="KW-0328">Glycosyltransferase</keyword>
<name>A0A0H2XCU6_XANC8</name>
<dbReference type="HOGENOM" id="CLU_467636_0_0_6"/>
<dbReference type="Proteomes" id="UP000000420">
    <property type="component" value="Chromosome"/>
</dbReference>